<protein>
    <submittedName>
        <fullName evidence="1">Uncharacterized protein</fullName>
    </submittedName>
</protein>
<name>A0A1R2CT53_9CILI</name>
<evidence type="ECO:0000313" key="1">
    <source>
        <dbReference type="EMBL" id="OMJ92199.1"/>
    </source>
</evidence>
<sequence>MLALFIIFSIASSEFLSPSPASNDEIVPSAPSNITLSKAVGQNCGNTSVFDIYEVDVAPWPPSPGKPGAIAMVGKFLKKTYVQEMVVGICYNSMIWNYYPEDIDKTWNAGENGKFEMVIAFPTKRGSYISNVQLTAGDHICCWQFSYNIA</sequence>
<reference evidence="1 2" key="1">
    <citation type="submission" date="2016-11" db="EMBL/GenBank/DDBJ databases">
        <title>The macronuclear genome of Stentor coeruleus: a giant cell with tiny introns.</title>
        <authorList>
            <person name="Slabodnick M."/>
            <person name="Ruby J.G."/>
            <person name="Reiff S.B."/>
            <person name="Swart E.C."/>
            <person name="Gosai S."/>
            <person name="Prabakaran S."/>
            <person name="Witkowska E."/>
            <person name="Larue G.E."/>
            <person name="Fisher S."/>
            <person name="Freeman R.M."/>
            <person name="Gunawardena J."/>
            <person name="Chu W."/>
            <person name="Stover N.A."/>
            <person name="Gregory B.D."/>
            <person name="Nowacki M."/>
            <person name="Derisi J."/>
            <person name="Roy S.W."/>
            <person name="Marshall W.F."/>
            <person name="Sood P."/>
        </authorList>
    </citation>
    <scope>NUCLEOTIDE SEQUENCE [LARGE SCALE GENOMIC DNA]</scope>
    <source>
        <strain evidence="1">WM001</strain>
    </source>
</reference>
<accession>A0A1R2CT53</accession>
<dbReference type="AlphaFoldDB" id="A0A1R2CT53"/>
<evidence type="ECO:0000313" key="2">
    <source>
        <dbReference type="Proteomes" id="UP000187209"/>
    </source>
</evidence>
<proteinExistence type="predicted"/>
<dbReference type="Proteomes" id="UP000187209">
    <property type="component" value="Unassembled WGS sequence"/>
</dbReference>
<organism evidence="1 2">
    <name type="scientific">Stentor coeruleus</name>
    <dbReference type="NCBI Taxonomy" id="5963"/>
    <lineage>
        <taxon>Eukaryota</taxon>
        <taxon>Sar</taxon>
        <taxon>Alveolata</taxon>
        <taxon>Ciliophora</taxon>
        <taxon>Postciliodesmatophora</taxon>
        <taxon>Heterotrichea</taxon>
        <taxon>Heterotrichida</taxon>
        <taxon>Stentoridae</taxon>
        <taxon>Stentor</taxon>
    </lineage>
</organism>
<keyword evidence="2" id="KW-1185">Reference proteome</keyword>
<comment type="caution">
    <text evidence="1">The sequence shown here is derived from an EMBL/GenBank/DDBJ whole genome shotgun (WGS) entry which is preliminary data.</text>
</comment>
<dbReference type="EMBL" id="MPUH01000066">
    <property type="protein sequence ID" value="OMJ92199.1"/>
    <property type="molecule type" value="Genomic_DNA"/>
</dbReference>
<gene>
    <name evidence="1" type="ORF">SteCoe_5074</name>
</gene>